<dbReference type="EMBL" id="CH477292">
    <property type="protein sequence ID" value="EAT44531.1"/>
    <property type="molecule type" value="Genomic_DNA"/>
</dbReference>
<dbReference type="PaxDb" id="7159-AAEL004101-PA"/>
<dbReference type="Proteomes" id="UP000682892">
    <property type="component" value="Chromosome 3"/>
</dbReference>
<evidence type="ECO:0000313" key="1">
    <source>
        <dbReference type="EMBL" id="EAT44531.1"/>
    </source>
</evidence>
<organism evidence="1 2">
    <name type="scientific">Aedes aegypti</name>
    <name type="common">Yellowfever mosquito</name>
    <name type="synonym">Culex aegypti</name>
    <dbReference type="NCBI Taxonomy" id="7159"/>
    <lineage>
        <taxon>Eukaryota</taxon>
        <taxon>Metazoa</taxon>
        <taxon>Ecdysozoa</taxon>
        <taxon>Arthropoda</taxon>
        <taxon>Hexapoda</taxon>
        <taxon>Insecta</taxon>
        <taxon>Pterygota</taxon>
        <taxon>Neoptera</taxon>
        <taxon>Endopterygota</taxon>
        <taxon>Diptera</taxon>
        <taxon>Nematocera</taxon>
        <taxon>Culicoidea</taxon>
        <taxon>Culicidae</taxon>
        <taxon>Culicinae</taxon>
        <taxon>Aedini</taxon>
        <taxon>Aedes</taxon>
        <taxon>Stegomyia</taxon>
    </lineage>
</organism>
<reference evidence="1" key="2">
    <citation type="journal article" date="2007" name="Science">
        <title>Genome sequence of Aedes aegypti, a major arbovirus vector.</title>
        <authorList>
            <person name="Nene V."/>
            <person name="Wortman J.R."/>
            <person name="Lawson D."/>
            <person name="Haas B."/>
            <person name="Kodira C."/>
            <person name="Tu Z.J."/>
            <person name="Loftus B."/>
            <person name="Xi Z."/>
            <person name="Megy K."/>
            <person name="Grabherr M."/>
            <person name="Ren Q."/>
            <person name="Zdobnov E.M."/>
            <person name="Lobo N.F."/>
            <person name="Campbell K.S."/>
            <person name="Brown S.E."/>
            <person name="Bonaldo M.F."/>
            <person name="Zhu J."/>
            <person name="Sinkins S.P."/>
            <person name="Hogenkamp D.G."/>
            <person name="Amedeo P."/>
            <person name="Arensburger P."/>
            <person name="Atkinson P.W."/>
            <person name="Bidwell S."/>
            <person name="Biedler J."/>
            <person name="Birney E."/>
            <person name="Bruggner R.V."/>
            <person name="Costas J."/>
            <person name="Coy M.R."/>
            <person name="Crabtree J."/>
            <person name="Crawford M."/>
            <person name="Debruyn B."/>
            <person name="Decaprio D."/>
            <person name="Eiglmeier K."/>
            <person name="Eisenstadt E."/>
            <person name="El-Dorry H."/>
            <person name="Gelbart W.M."/>
            <person name="Gomes S.L."/>
            <person name="Hammond M."/>
            <person name="Hannick L.I."/>
            <person name="Hogan J.R."/>
            <person name="Holmes M.H."/>
            <person name="Jaffe D."/>
            <person name="Johnston J.S."/>
            <person name="Kennedy R.C."/>
            <person name="Koo H."/>
            <person name="Kravitz S."/>
            <person name="Kriventseva E.V."/>
            <person name="Kulp D."/>
            <person name="Labutti K."/>
            <person name="Lee E."/>
            <person name="Li S."/>
            <person name="Lovin D.D."/>
            <person name="Mao C."/>
            <person name="Mauceli E."/>
            <person name="Menck C.F."/>
            <person name="Miller J.R."/>
            <person name="Montgomery P."/>
            <person name="Mori A."/>
            <person name="Nascimento A.L."/>
            <person name="Naveira H.F."/>
            <person name="Nusbaum C."/>
            <person name="O'leary S."/>
            <person name="Orvis J."/>
            <person name="Pertea M."/>
            <person name="Quesneville H."/>
            <person name="Reidenbach K.R."/>
            <person name="Rogers Y.H."/>
            <person name="Roth C.W."/>
            <person name="Schneider J.R."/>
            <person name="Schatz M."/>
            <person name="Shumway M."/>
            <person name="Stanke M."/>
            <person name="Stinson E.O."/>
            <person name="Tubio J.M."/>
            <person name="Vanzee J.P."/>
            <person name="Verjovski-Almeida S."/>
            <person name="Werner D."/>
            <person name="White O."/>
            <person name="Wyder S."/>
            <person name="Zeng Q."/>
            <person name="Zhao Q."/>
            <person name="Zhao Y."/>
            <person name="Hill C.A."/>
            <person name="Raikhel A.S."/>
            <person name="Soares M.B."/>
            <person name="Knudson D.L."/>
            <person name="Lee N.H."/>
            <person name="Galagan J."/>
            <person name="Salzberg S.L."/>
            <person name="Paulsen I.T."/>
            <person name="Dimopoulos G."/>
            <person name="Collins F.H."/>
            <person name="Birren B."/>
            <person name="Fraser-Liggett C.M."/>
            <person name="Severson D.W."/>
        </authorList>
    </citation>
    <scope>NUCLEOTIDE SEQUENCE [LARGE SCALE GENOMIC DNA]</scope>
    <source>
        <strain evidence="1">Liverpool</strain>
    </source>
</reference>
<evidence type="ECO:0000313" key="2">
    <source>
        <dbReference type="Proteomes" id="UP000682892"/>
    </source>
</evidence>
<sequence length="216" mass="24839">MDLVVMLAFICKVYMFIQVVRKLNDAEKAAKKGLFYVRRSVPEWINRLTNPGTGKIALMQQNRCWTPLRCCQKAAVLQLKINIYTPIKKGRHPETAWRLIIRCFRSFLLTLTKMPFYIISGWELSMKVVHPPEDSASYLALSSAQIPRKPLPVPAQLLDRTYAALPHKDKSTSHVCLETFSVPVADKRITECKARNGMQTKLLRIRDRALVYCVVY</sequence>
<reference evidence="1" key="1">
    <citation type="submission" date="2005-10" db="EMBL/GenBank/DDBJ databases">
        <authorList>
            <person name="Loftus B.J."/>
            <person name="Nene V.M."/>
            <person name="Hannick L.I."/>
            <person name="Bidwell S."/>
            <person name="Haas B."/>
            <person name="Amedeo P."/>
            <person name="Orvis J."/>
            <person name="Wortman J.R."/>
            <person name="White O.R."/>
            <person name="Salzberg S."/>
            <person name="Shumway M."/>
            <person name="Koo H."/>
            <person name="Zhao Y."/>
            <person name="Holmes M."/>
            <person name="Miller J."/>
            <person name="Schatz M."/>
            <person name="Pop M."/>
            <person name="Pai G."/>
            <person name="Utterback T."/>
            <person name="Rogers Y.-H."/>
            <person name="Kravitz S."/>
            <person name="Fraser C.M."/>
        </authorList>
    </citation>
    <scope>NUCLEOTIDE SEQUENCE</scope>
    <source>
        <strain evidence="1">Liverpool</strain>
    </source>
</reference>
<gene>
    <name evidence="1" type="ORF">AaeL_AAEL004101</name>
</gene>
<accession>Q17DP4</accession>
<protein>
    <submittedName>
        <fullName evidence="1">AAEL004101-PA</fullName>
    </submittedName>
</protein>
<reference evidence="1" key="3">
    <citation type="submission" date="2012-09" db="EMBL/GenBank/DDBJ databases">
        <authorList>
            <consortium name="VectorBase"/>
        </authorList>
    </citation>
    <scope>NUCLEOTIDE SEQUENCE</scope>
    <source>
        <strain evidence="1">Liverpool</strain>
    </source>
</reference>
<dbReference type="AlphaFoldDB" id="Q17DP4"/>
<proteinExistence type="predicted"/>
<name>Q17DP4_AEDAE</name>
<dbReference type="HOGENOM" id="CLU_1278548_0_0_1"/>